<dbReference type="AlphaFoldDB" id="A0A9X1FLG1"/>
<dbReference type="RefSeq" id="WP_219050479.1">
    <property type="nucleotide sequence ID" value="NZ_JAHWDP010000001.1"/>
</dbReference>
<dbReference type="Proteomes" id="UP001138686">
    <property type="component" value="Unassembled WGS sequence"/>
</dbReference>
<feature type="domain" description="tRNA/rRNA methyltransferase SpoU type" evidence="4">
    <location>
        <begin position="96"/>
        <end position="233"/>
    </location>
</feature>
<sequence length="242" mass="26662">MISKSEIKLITSLQQKKYRNKHGLFIAEGEKIISDLISGGVKLHALFATEDVSEIYEDYQTISETELKKISALKNANGVLAVFEIPDETPIKTEGLQVVLDSVRDPGNLGTIIRLCDWFGISQLICSLDTVDCYNPKVVQATMGSIARVSVLYTDLKPILKETELPIYTAVMEGRNVYSEVLPKNALLVMGNEANGVSEEILQLATHKITIPNFSKNNVAESLNVATATGILLSEFRRTTET</sequence>
<name>A0A9X1FLG1_9FLAO</name>
<organism evidence="6 7">
    <name type="scientific">Halomarinibacterium sedimenti</name>
    <dbReference type="NCBI Taxonomy" id="2857106"/>
    <lineage>
        <taxon>Bacteria</taxon>
        <taxon>Pseudomonadati</taxon>
        <taxon>Bacteroidota</taxon>
        <taxon>Flavobacteriia</taxon>
        <taxon>Flavobacteriales</taxon>
        <taxon>Flavobacteriaceae</taxon>
        <taxon>Halomarinibacterium</taxon>
    </lineage>
</organism>
<dbReference type="PANTHER" id="PTHR43191:SF2">
    <property type="entry name" value="RRNA METHYLTRANSFERASE 3, MITOCHONDRIAL"/>
    <property type="match status" value="1"/>
</dbReference>
<dbReference type="PANTHER" id="PTHR43191">
    <property type="entry name" value="RRNA METHYLTRANSFERASE 3"/>
    <property type="match status" value="1"/>
</dbReference>
<reference evidence="6" key="1">
    <citation type="submission" date="2021-07" db="EMBL/GenBank/DDBJ databases">
        <title>Aureisphaera sp. CAU 1614 isolated from sea sediment.</title>
        <authorList>
            <person name="Kim W."/>
        </authorList>
    </citation>
    <scope>NUCLEOTIDE SEQUENCE</scope>
    <source>
        <strain evidence="6">CAU 1614</strain>
    </source>
</reference>
<keyword evidence="3" id="KW-0808">Transferase</keyword>
<keyword evidence="7" id="KW-1185">Reference proteome</keyword>
<dbReference type="GO" id="GO:0006396">
    <property type="term" value="P:RNA processing"/>
    <property type="evidence" value="ECO:0007669"/>
    <property type="project" value="InterPro"/>
</dbReference>
<evidence type="ECO:0000313" key="7">
    <source>
        <dbReference type="Proteomes" id="UP001138686"/>
    </source>
</evidence>
<proteinExistence type="inferred from homology"/>
<dbReference type="InterPro" id="IPR001537">
    <property type="entry name" value="SpoU_MeTrfase"/>
</dbReference>
<evidence type="ECO:0000256" key="3">
    <source>
        <dbReference type="ARBA" id="ARBA00022679"/>
    </source>
</evidence>
<evidence type="ECO:0000313" key="6">
    <source>
        <dbReference type="EMBL" id="MBW2936666.1"/>
    </source>
</evidence>
<comment type="caution">
    <text evidence="6">The sequence shown here is derived from an EMBL/GenBank/DDBJ whole genome shotgun (WGS) entry which is preliminary data.</text>
</comment>
<dbReference type="GO" id="GO:0003723">
    <property type="term" value="F:RNA binding"/>
    <property type="evidence" value="ECO:0007669"/>
    <property type="project" value="InterPro"/>
</dbReference>
<protein>
    <submittedName>
        <fullName evidence="6">RNA methyltransferase</fullName>
    </submittedName>
</protein>
<dbReference type="GO" id="GO:0032259">
    <property type="term" value="P:methylation"/>
    <property type="evidence" value="ECO:0007669"/>
    <property type="project" value="UniProtKB-KW"/>
</dbReference>
<evidence type="ECO:0000256" key="2">
    <source>
        <dbReference type="ARBA" id="ARBA00022603"/>
    </source>
</evidence>
<keyword evidence="2 6" id="KW-0489">Methyltransferase</keyword>
<dbReference type="InterPro" id="IPR051259">
    <property type="entry name" value="rRNA_Methyltransferase"/>
</dbReference>
<evidence type="ECO:0000259" key="4">
    <source>
        <dbReference type="Pfam" id="PF00588"/>
    </source>
</evidence>
<dbReference type="Pfam" id="PF22435">
    <property type="entry name" value="MRM3-like_sub_bind"/>
    <property type="match status" value="1"/>
</dbReference>
<comment type="similarity">
    <text evidence="1">Belongs to the class IV-like SAM-binding methyltransferase superfamily. RNA methyltransferase TrmH family.</text>
</comment>
<dbReference type="CDD" id="cd18109">
    <property type="entry name" value="SpoU-like_RNA-MTase"/>
    <property type="match status" value="1"/>
</dbReference>
<evidence type="ECO:0000259" key="5">
    <source>
        <dbReference type="Pfam" id="PF22435"/>
    </source>
</evidence>
<dbReference type="Pfam" id="PF00588">
    <property type="entry name" value="SpoU_methylase"/>
    <property type="match status" value="1"/>
</dbReference>
<dbReference type="InterPro" id="IPR053888">
    <property type="entry name" value="MRM3-like_sub_bind"/>
</dbReference>
<dbReference type="EMBL" id="JAHWDP010000001">
    <property type="protein sequence ID" value="MBW2936666.1"/>
    <property type="molecule type" value="Genomic_DNA"/>
</dbReference>
<dbReference type="GO" id="GO:0008173">
    <property type="term" value="F:RNA methyltransferase activity"/>
    <property type="evidence" value="ECO:0007669"/>
    <property type="project" value="InterPro"/>
</dbReference>
<gene>
    <name evidence="6" type="ORF">KXJ69_01020</name>
</gene>
<accession>A0A9X1FLG1</accession>
<evidence type="ECO:0000256" key="1">
    <source>
        <dbReference type="ARBA" id="ARBA00007228"/>
    </source>
</evidence>
<feature type="domain" description="MRM3-like substrate binding" evidence="5">
    <location>
        <begin position="5"/>
        <end position="81"/>
    </location>
</feature>